<evidence type="ECO:0000313" key="5">
    <source>
        <dbReference type="Proteomes" id="UP000651837"/>
    </source>
</evidence>
<dbReference type="EMBL" id="QGGQ01000001">
    <property type="protein sequence ID" value="PWK25433.1"/>
    <property type="molecule type" value="Genomic_DNA"/>
</dbReference>
<keyword evidence="1" id="KW-0732">Signal</keyword>
<evidence type="ECO:0000313" key="2">
    <source>
        <dbReference type="EMBL" id="MBD1259977.1"/>
    </source>
</evidence>
<name>A0A316E9L3_9FLAO</name>
<dbReference type="Pfam" id="PF14125">
    <property type="entry name" value="DUF4292"/>
    <property type="match status" value="1"/>
</dbReference>
<accession>A0A316E9L3</accession>
<dbReference type="Proteomes" id="UP000245667">
    <property type="component" value="Unassembled WGS sequence"/>
</dbReference>
<sequence length="261" mass="30286">MATIIKWTRFSVLILLMFSCKSKKVVSDNAVRDNMSAKAIIRTHYQNHINFKTLSGRMKIAYYDGESTKSVTVSLRMEKDRAIWLSAPLGIVKAYITPNRVSFYNKLENEYFDGDFSYLSRILGTELDFDKMQNLLLGRALFDLRTAKYEVSHTESDYILKPKKPLELFKTSYMIEPDNFMIAAQQLSQPLKQRVLDISYKNYQEVNNRILPNEILITAIDGNSKNTIDIDYKSVEFNRNLNFPYKIPKGFKKIELKADAL</sequence>
<comment type="caution">
    <text evidence="3">The sequence shown here is derived from an EMBL/GenBank/DDBJ whole genome shotgun (WGS) entry which is preliminary data.</text>
</comment>
<evidence type="ECO:0000313" key="3">
    <source>
        <dbReference type="EMBL" id="PWK25433.1"/>
    </source>
</evidence>
<dbReference type="Proteomes" id="UP000651837">
    <property type="component" value="Unassembled WGS sequence"/>
</dbReference>
<dbReference type="SUPFAM" id="SSF89392">
    <property type="entry name" value="Prokaryotic lipoproteins and lipoprotein localization factors"/>
    <property type="match status" value="1"/>
</dbReference>
<dbReference type="PROSITE" id="PS51257">
    <property type="entry name" value="PROKAR_LIPOPROTEIN"/>
    <property type="match status" value="1"/>
</dbReference>
<gene>
    <name evidence="2" type="ORF">HZY62_05205</name>
    <name evidence="3" type="ORF">LX92_00172</name>
</gene>
<proteinExistence type="predicted"/>
<dbReference type="AlphaFoldDB" id="A0A316E9L3"/>
<dbReference type="InterPro" id="IPR025634">
    <property type="entry name" value="DUF4292"/>
</dbReference>
<dbReference type="Gene3D" id="2.50.20.10">
    <property type="entry name" value="Lipoprotein localisation LolA/LolB/LppX"/>
    <property type="match status" value="1"/>
</dbReference>
<keyword evidence="5" id="KW-1185">Reference proteome</keyword>
<reference evidence="3 4" key="1">
    <citation type="submission" date="2018-05" db="EMBL/GenBank/DDBJ databases">
        <title>Genomic Encyclopedia of Archaeal and Bacterial Type Strains, Phase II (KMG-II): from individual species to whole genera.</title>
        <authorList>
            <person name="Goeker M."/>
        </authorList>
    </citation>
    <scope>NUCLEOTIDE SEQUENCE [LARGE SCALE GENOMIC DNA]</scope>
    <source>
        <strain evidence="3 4">DSM 23514</strain>
    </source>
</reference>
<dbReference type="OrthoDB" id="849114at2"/>
<dbReference type="InterPro" id="IPR029046">
    <property type="entry name" value="LolA/LolB/LppX"/>
</dbReference>
<evidence type="ECO:0000313" key="4">
    <source>
        <dbReference type="Proteomes" id="UP000245667"/>
    </source>
</evidence>
<organism evidence="3 4">
    <name type="scientific">Maribacter polysiphoniae</name>
    <dbReference type="NCBI Taxonomy" id="429344"/>
    <lineage>
        <taxon>Bacteria</taxon>
        <taxon>Pseudomonadati</taxon>
        <taxon>Bacteroidota</taxon>
        <taxon>Flavobacteriia</taxon>
        <taxon>Flavobacteriales</taxon>
        <taxon>Flavobacteriaceae</taxon>
        <taxon>Maribacter</taxon>
    </lineage>
</organism>
<dbReference type="RefSeq" id="WP_109648385.1">
    <property type="nucleotide sequence ID" value="NZ_JACWLN010000002.1"/>
</dbReference>
<reference evidence="2 5" key="2">
    <citation type="submission" date="2020-07" db="EMBL/GenBank/DDBJ databases">
        <title>The draft genome sequence of Maribacter polysiphoniae KCTC 22021.</title>
        <authorList>
            <person name="Mu L."/>
        </authorList>
    </citation>
    <scope>NUCLEOTIDE SEQUENCE [LARGE SCALE GENOMIC DNA]</scope>
    <source>
        <strain evidence="2 5">KCTC 22021</strain>
    </source>
</reference>
<protein>
    <submittedName>
        <fullName evidence="2">DUF4292 domain-containing protein</fullName>
    </submittedName>
    <submittedName>
        <fullName evidence="3">Uncharacterized protein DUF4292</fullName>
    </submittedName>
</protein>
<evidence type="ECO:0000256" key="1">
    <source>
        <dbReference type="ARBA" id="ARBA00022729"/>
    </source>
</evidence>
<dbReference type="EMBL" id="JACWLN010000002">
    <property type="protein sequence ID" value="MBD1259977.1"/>
    <property type="molecule type" value="Genomic_DNA"/>
</dbReference>